<accession>A0A8B9L1S2</accession>
<dbReference type="GO" id="GO:0106274">
    <property type="term" value="F:NAD+-protein-arginine ADP-ribosyltransferase activity"/>
    <property type="evidence" value="ECO:0007669"/>
    <property type="project" value="UniProtKB-EC"/>
</dbReference>
<keyword evidence="11" id="KW-0520">NAD</keyword>
<keyword evidence="7" id="KW-0548">Nucleotidyltransferase</keyword>
<keyword evidence="8 11" id="KW-0521">NADP</keyword>
<dbReference type="PRINTS" id="PR00970">
    <property type="entry name" value="RIBTRNSFRASE"/>
</dbReference>
<keyword evidence="9" id="KW-0843">Virulence</keyword>
<keyword evidence="6 11" id="KW-0808">Transferase</keyword>
<comment type="subcellular location">
    <subcellularLocation>
        <location evidence="1">Secreted</location>
    </subcellularLocation>
</comment>
<dbReference type="Gene3D" id="3.90.176.10">
    <property type="entry name" value="Toxin ADP-ribosyltransferase, Chain A, domain 1"/>
    <property type="match status" value="1"/>
</dbReference>
<evidence type="ECO:0000256" key="5">
    <source>
        <dbReference type="ARBA" id="ARBA00022676"/>
    </source>
</evidence>
<dbReference type="PANTHER" id="PTHR10339">
    <property type="entry name" value="ADP-RIBOSYLTRANSFERASE"/>
    <property type="match status" value="1"/>
</dbReference>
<dbReference type="SUPFAM" id="SSF56399">
    <property type="entry name" value="ADP-ribosylation"/>
    <property type="match status" value="1"/>
</dbReference>
<keyword evidence="4" id="KW-0800">Toxin</keyword>
<dbReference type="PROSITE" id="PS51996">
    <property type="entry name" value="TR_MART"/>
    <property type="match status" value="1"/>
</dbReference>
<evidence type="ECO:0000256" key="10">
    <source>
        <dbReference type="ARBA" id="ARBA00047597"/>
    </source>
</evidence>
<organism evidence="12 13">
    <name type="scientific">Astyanax mexicanus</name>
    <name type="common">Blind cave fish</name>
    <name type="synonym">Astyanax fasciatus mexicanus</name>
    <dbReference type="NCBI Taxonomy" id="7994"/>
    <lineage>
        <taxon>Eukaryota</taxon>
        <taxon>Metazoa</taxon>
        <taxon>Chordata</taxon>
        <taxon>Craniata</taxon>
        <taxon>Vertebrata</taxon>
        <taxon>Euteleostomi</taxon>
        <taxon>Actinopterygii</taxon>
        <taxon>Neopterygii</taxon>
        <taxon>Teleostei</taxon>
        <taxon>Ostariophysi</taxon>
        <taxon>Characiformes</taxon>
        <taxon>Characoidei</taxon>
        <taxon>Acestrorhamphidae</taxon>
        <taxon>Acestrorhamphinae</taxon>
        <taxon>Astyanax</taxon>
    </lineage>
</organism>
<dbReference type="GO" id="GO:0003950">
    <property type="term" value="F:NAD+ poly-ADP-ribosyltransferase activity"/>
    <property type="evidence" value="ECO:0007669"/>
    <property type="project" value="TreeGrafter"/>
</dbReference>
<evidence type="ECO:0000256" key="11">
    <source>
        <dbReference type="RuleBase" id="RU361228"/>
    </source>
</evidence>
<evidence type="ECO:0000256" key="9">
    <source>
        <dbReference type="ARBA" id="ARBA00023026"/>
    </source>
</evidence>
<sequence>FTVQNTVHLGLTLLFLSWFWPVCATGVKGLSTGQNWTLDMADNSVDDSFKGCTKKMYDFVINKYIKNETGCKTAWDEALNNSIKGKLGKYQSAAIYLYTLDKSIYPECSYDIFNKACRDGRQAYVSGTFQFYTLYYFLTDAVQTLKRQFTQRWWCVTVYRRTKDTYINVNVNDKIRFGSFTSTSLKHDLIQFGSVSCFQIKTCSGAKLGKYSVMKHEKEVLIPPYEIFRVTAVHTNGQTHKMKCNVVYELKSVGKKSNLRCSKTKTLRKLEKFVNEL</sequence>
<dbReference type="PANTHER" id="PTHR10339:SF25">
    <property type="entry name" value="SECRETED EXOENZYME S"/>
    <property type="match status" value="1"/>
</dbReference>
<keyword evidence="3" id="KW-0964">Secreted</keyword>
<dbReference type="GO" id="GO:0090729">
    <property type="term" value="F:toxin activity"/>
    <property type="evidence" value="ECO:0007669"/>
    <property type="project" value="UniProtKB-KW"/>
</dbReference>
<keyword evidence="11" id="KW-0732">Signal</keyword>
<protein>
    <recommendedName>
        <fullName evidence="11">NAD(P)(+)--arginine ADP-ribosyltransferase</fullName>
        <ecNumber evidence="11">2.4.2.31</ecNumber>
    </recommendedName>
    <alternativeName>
        <fullName evidence="11">Mono(ADP-ribosyl)transferase</fullName>
    </alternativeName>
</protein>
<evidence type="ECO:0000256" key="3">
    <source>
        <dbReference type="ARBA" id="ARBA00022525"/>
    </source>
</evidence>
<dbReference type="Ensembl" id="ENSAMXT00005047707.1">
    <property type="protein sequence ID" value="ENSAMXP00005043894.1"/>
    <property type="gene ID" value="ENSAMXG00005020418.1"/>
</dbReference>
<name>A0A8B9L1S2_ASTMX</name>
<dbReference type="GO" id="GO:0005576">
    <property type="term" value="C:extracellular region"/>
    <property type="evidence" value="ECO:0007669"/>
    <property type="project" value="UniProtKB-SubCell"/>
</dbReference>
<evidence type="ECO:0000256" key="4">
    <source>
        <dbReference type="ARBA" id="ARBA00022656"/>
    </source>
</evidence>
<feature type="chain" id="PRO_5034515617" description="NAD(P)(+)--arginine ADP-ribosyltransferase" evidence="11">
    <location>
        <begin position="25"/>
        <end position="277"/>
    </location>
</feature>
<proteinExistence type="inferred from homology"/>
<dbReference type="AlphaFoldDB" id="A0A8B9L1S2"/>
<dbReference type="InterPro" id="IPR000768">
    <property type="entry name" value="ART"/>
</dbReference>
<evidence type="ECO:0000256" key="7">
    <source>
        <dbReference type="ARBA" id="ARBA00022695"/>
    </source>
</evidence>
<dbReference type="Proteomes" id="UP000694621">
    <property type="component" value="Unplaced"/>
</dbReference>
<comment type="catalytic activity">
    <reaction evidence="10 11">
        <text>L-arginyl-[protein] + NAD(+) = N(omega)-(ADP-D-ribosyl)-L-arginyl-[protein] + nicotinamide + H(+)</text>
        <dbReference type="Rhea" id="RHEA:19149"/>
        <dbReference type="Rhea" id="RHEA-COMP:10532"/>
        <dbReference type="Rhea" id="RHEA-COMP:15087"/>
        <dbReference type="ChEBI" id="CHEBI:15378"/>
        <dbReference type="ChEBI" id="CHEBI:17154"/>
        <dbReference type="ChEBI" id="CHEBI:29965"/>
        <dbReference type="ChEBI" id="CHEBI:57540"/>
        <dbReference type="ChEBI" id="CHEBI:142554"/>
        <dbReference type="EC" id="2.4.2.31"/>
    </reaction>
</comment>
<reference evidence="12" key="1">
    <citation type="submission" date="2025-08" db="UniProtKB">
        <authorList>
            <consortium name="Ensembl"/>
        </authorList>
    </citation>
    <scope>IDENTIFICATION</scope>
</reference>
<dbReference type="InterPro" id="IPR050999">
    <property type="entry name" value="ADP-ribosyltransferase_ARG"/>
</dbReference>
<evidence type="ECO:0000256" key="8">
    <source>
        <dbReference type="ARBA" id="ARBA00022857"/>
    </source>
</evidence>
<evidence type="ECO:0000313" key="13">
    <source>
        <dbReference type="Proteomes" id="UP000694621"/>
    </source>
</evidence>
<comment type="similarity">
    <text evidence="2 11">Belongs to the Arg-specific ADP-ribosyltransferase family.</text>
</comment>
<dbReference type="EC" id="2.4.2.31" evidence="11"/>
<evidence type="ECO:0000256" key="1">
    <source>
        <dbReference type="ARBA" id="ARBA00004613"/>
    </source>
</evidence>
<dbReference type="GO" id="GO:0016779">
    <property type="term" value="F:nucleotidyltransferase activity"/>
    <property type="evidence" value="ECO:0007669"/>
    <property type="project" value="UniProtKB-KW"/>
</dbReference>
<evidence type="ECO:0000313" key="12">
    <source>
        <dbReference type="Ensembl" id="ENSAMXP00005043894.1"/>
    </source>
</evidence>
<evidence type="ECO:0000256" key="2">
    <source>
        <dbReference type="ARBA" id="ARBA00009558"/>
    </source>
</evidence>
<feature type="signal peptide" evidence="11">
    <location>
        <begin position="1"/>
        <end position="24"/>
    </location>
</feature>
<keyword evidence="5 11" id="KW-0328">Glycosyltransferase</keyword>
<dbReference type="Pfam" id="PF01129">
    <property type="entry name" value="ART"/>
    <property type="match status" value="1"/>
</dbReference>
<evidence type="ECO:0000256" key="6">
    <source>
        <dbReference type="ARBA" id="ARBA00022679"/>
    </source>
</evidence>